<evidence type="ECO:0000256" key="1">
    <source>
        <dbReference type="SAM" id="MobiDB-lite"/>
    </source>
</evidence>
<protein>
    <submittedName>
        <fullName evidence="3">MarR family winged helix-turn-helix transcriptional regulator</fullName>
    </submittedName>
</protein>
<keyword evidence="4" id="KW-1185">Reference proteome</keyword>
<sequence>MPGSIDPASAGSSRTGDASGCPASGGGGLLPAELRTWMRVLAAAGAVEQQLRKHVKEAMGVSHDEFLILCLLADQPGNTLRMTRIAELLGRPKTRLTYQVACLQHADLVVRESVCGDRRGVALTLTNKARRLLAQHSPALAAAVNQVLADSIGPTHCEALSDLLAQASSAPAATRDPDARTGDSKTVS</sequence>
<feature type="domain" description="HTH marR-type" evidence="2">
    <location>
        <begin position="31"/>
        <end position="169"/>
    </location>
</feature>
<dbReference type="RefSeq" id="WP_086725400.1">
    <property type="nucleotide sequence ID" value="NZ_MUBM01000088.1"/>
</dbReference>
<dbReference type="Proteomes" id="UP001458415">
    <property type="component" value="Unassembled WGS sequence"/>
</dbReference>
<gene>
    <name evidence="3" type="ORF">ABT317_06900</name>
</gene>
<organism evidence="3 4">
    <name type="scientific">Streptomyces carpinensis</name>
    <dbReference type="NCBI Taxonomy" id="66369"/>
    <lineage>
        <taxon>Bacteria</taxon>
        <taxon>Bacillati</taxon>
        <taxon>Actinomycetota</taxon>
        <taxon>Actinomycetes</taxon>
        <taxon>Kitasatosporales</taxon>
        <taxon>Streptomycetaceae</taxon>
        <taxon>Streptomyces</taxon>
    </lineage>
</organism>
<dbReference type="Gene3D" id="1.10.10.10">
    <property type="entry name" value="Winged helix-like DNA-binding domain superfamily/Winged helix DNA-binding domain"/>
    <property type="match status" value="1"/>
</dbReference>
<feature type="compositionally biased region" description="Basic and acidic residues" evidence="1">
    <location>
        <begin position="175"/>
        <end position="188"/>
    </location>
</feature>
<feature type="region of interest" description="Disordered" evidence="1">
    <location>
        <begin position="168"/>
        <end position="188"/>
    </location>
</feature>
<feature type="region of interest" description="Disordered" evidence="1">
    <location>
        <begin position="1"/>
        <end position="24"/>
    </location>
</feature>
<reference evidence="3 4" key="1">
    <citation type="submission" date="2024-06" db="EMBL/GenBank/DDBJ databases">
        <title>The Natural Products Discovery Center: Release of the First 8490 Sequenced Strains for Exploring Actinobacteria Biosynthetic Diversity.</title>
        <authorList>
            <person name="Kalkreuter E."/>
            <person name="Kautsar S.A."/>
            <person name="Yang D."/>
            <person name="Bader C.D."/>
            <person name="Teijaro C.N."/>
            <person name="Fluegel L."/>
            <person name="Davis C.M."/>
            <person name="Simpson J.R."/>
            <person name="Lauterbach L."/>
            <person name="Steele A.D."/>
            <person name="Gui C."/>
            <person name="Meng S."/>
            <person name="Li G."/>
            <person name="Viehrig K."/>
            <person name="Ye F."/>
            <person name="Su P."/>
            <person name="Kiefer A.F."/>
            <person name="Nichols A."/>
            <person name="Cepeda A.J."/>
            <person name="Yan W."/>
            <person name="Fan B."/>
            <person name="Jiang Y."/>
            <person name="Adhikari A."/>
            <person name="Zheng C.-J."/>
            <person name="Schuster L."/>
            <person name="Cowan T.M."/>
            <person name="Smanski M.J."/>
            <person name="Chevrette M.G."/>
            <person name="De Carvalho L.P.S."/>
            <person name="Shen B."/>
        </authorList>
    </citation>
    <scope>NUCLEOTIDE SEQUENCE [LARGE SCALE GENOMIC DNA]</scope>
    <source>
        <strain evidence="3 4">NPDC000634</strain>
    </source>
</reference>
<comment type="caution">
    <text evidence="3">The sequence shown here is derived from an EMBL/GenBank/DDBJ whole genome shotgun (WGS) entry which is preliminary data.</text>
</comment>
<dbReference type="SMART" id="SM00347">
    <property type="entry name" value="HTH_MARR"/>
    <property type="match status" value="1"/>
</dbReference>
<evidence type="ECO:0000259" key="2">
    <source>
        <dbReference type="PROSITE" id="PS50995"/>
    </source>
</evidence>
<dbReference type="InterPro" id="IPR036388">
    <property type="entry name" value="WH-like_DNA-bd_sf"/>
</dbReference>
<proteinExistence type="predicted"/>
<accession>A0ABV1VXU7</accession>
<name>A0ABV1VXU7_9ACTN</name>
<dbReference type="InterPro" id="IPR036390">
    <property type="entry name" value="WH_DNA-bd_sf"/>
</dbReference>
<dbReference type="InterPro" id="IPR039422">
    <property type="entry name" value="MarR/SlyA-like"/>
</dbReference>
<dbReference type="SUPFAM" id="SSF46785">
    <property type="entry name" value="Winged helix' DNA-binding domain"/>
    <property type="match status" value="1"/>
</dbReference>
<dbReference type="EMBL" id="JBEPCU010000066">
    <property type="protein sequence ID" value="MER6976759.1"/>
    <property type="molecule type" value="Genomic_DNA"/>
</dbReference>
<evidence type="ECO:0000313" key="4">
    <source>
        <dbReference type="Proteomes" id="UP001458415"/>
    </source>
</evidence>
<dbReference type="PANTHER" id="PTHR33164">
    <property type="entry name" value="TRANSCRIPTIONAL REGULATOR, MARR FAMILY"/>
    <property type="match status" value="1"/>
</dbReference>
<dbReference type="PROSITE" id="PS50995">
    <property type="entry name" value="HTH_MARR_2"/>
    <property type="match status" value="1"/>
</dbReference>
<dbReference type="InterPro" id="IPR000835">
    <property type="entry name" value="HTH_MarR-typ"/>
</dbReference>
<dbReference type="PANTHER" id="PTHR33164:SF99">
    <property type="entry name" value="MARR FAMILY REGULATORY PROTEIN"/>
    <property type="match status" value="1"/>
</dbReference>
<evidence type="ECO:0000313" key="3">
    <source>
        <dbReference type="EMBL" id="MER6976759.1"/>
    </source>
</evidence>